<evidence type="ECO:0000256" key="1">
    <source>
        <dbReference type="SAM" id="MobiDB-lite"/>
    </source>
</evidence>
<dbReference type="AlphaFoldDB" id="A0A059W618"/>
<name>A0A059W618_STRNR</name>
<accession>A0A059W618</accession>
<feature type="compositionally biased region" description="Low complexity" evidence="1">
    <location>
        <begin position="14"/>
        <end position="24"/>
    </location>
</feature>
<gene>
    <name evidence="2" type="ORF">SALB_03648</name>
</gene>
<evidence type="ECO:0000313" key="3">
    <source>
        <dbReference type="Proteomes" id="UP000288351"/>
    </source>
</evidence>
<protein>
    <submittedName>
        <fullName evidence="2">Uncharacterized protein</fullName>
    </submittedName>
</protein>
<dbReference type="STRING" id="68570.DC74_2782"/>
<reference evidence="2 3" key="1">
    <citation type="journal article" date="2019" name="Microbiol. Resour. Announc.">
        <title>Draft Genome Sequence of the Most Traditional epsilon-Poly-l-Lysine Producer, Streptomyces albulus NBRC14147.</title>
        <authorList>
            <person name="Yamanaka K."/>
            <person name="Hamano Y."/>
        </authorList>
    </citation>
    <scope>NUCLEOTIDE SEQUENCE [LARGE SCALE GENOMIC DNA]</scope>
    <source>
        <strain evidence="2 3">NBRC 14147</strain>
    </source>
</reference>
<dbReference type="EMBL" id="BHXC01000006">
    <property type="protein sequence ID" value="GCB90939.1"/>
    <property type="molecule type" value="Genomic_DNA"/>
</dbReference>
<sequence length="56" mass="5959">MSEARTDTTQARPQEAAAQAAEAAGSGRHRGPAASAEETQDAAHGRHRRDYQVRTA</sequence>
<comment type="caution">
    <text evidence="2">The sequence shown here is derived from an EMBL/GenBank/DDBJ whole genome shotgun (WGS) entry which is preliminary data.</text>
</comment>
<dbReference type="Proteomes" id="UP000288351">
    <property type="component" value="Unassembled WGS sequence"/>
</dbReference>
<proteinExistence type="predicted"/>
<organism evidence="2 3">
    <name type="scientific">Streptomyces noursei</name>
    <name type="common">Streptomyces albulus</name>
    <dbReference type="NCBI Taxonomy" id="1971"/>
    <lineage>
        <taxon>Bacteria</taxon>
        <taxon>Bacillati</taxon>
        <taxon>Actinomycetota</taxon>
        <taxon>Actinomycetes</taxon>
        <taxon>Kitasatosporales</taxon>
        <taxon>Streptomycetaceae</taxon>
        <taxon>Streptomyces</taxon>
    </lineage>
</organism>
<feature type="region of interest" description="Disordered" evidence="1">
    <location>
        <begin position="1"/>
        <end position="56"/>
    </location>
</feature>
<dbReference type="eggNOG" id="ENOG5031Y84">
    <property type="taxonomic scope" value="Bacteria"/>
</dbReference>
<evidence type="ECO:0000313" key="2">
    <source>
        <dbReference type="EMBL" id="GCB90939.1"/>
    </source>
</evidence>
<dbReference type="RefSeq" id="WP_016571309.1">
    <property type="nucleotide sequence ID" value="NZ_BHXC01000006.1"/>
</dbReference>